<reference evidence="2" key="1">
    <citation type="submission" date="2019-06" db="EMBL/GenBank/DDBJ databases">
        <authorList>
            <consortium name="Wellcome Sanger Institute Data Sharing"/>
        </authorList>
    </citation>
    <scope>NUCLEOTIDE SEQUENCE [LARGE SCALE GENOMIC DNA]</scope>
</reference>
<evidence type="ECO:0000313" key="3">
    <source>
        <dbReference type="Proteomes" id="UP000472263"/>
    </source>
</evidence>
<dbReference type="Ensembl" id="ENSMMDT00005010775.1">
    <property type="protein sequence ID" value="ENSMMDP00005010463.1"/>
    <property type="gene ID" value="ENSMMDG00005005637.1"/>
</dbReference>
<dbReference type="Pfam" id="PF03992">
    <property type="entry name" value="ABM"/>
    <property type="match status" value="1"/>
</dbReference>
<dbReference type="GO" id="GO:0042984">
    <property type="term" value="P:regulation of amyloid precursor protein biosynthetic process"/>
    <property type="evidence" value="ECO:0007669"/>
    <property type="project" value="TreeGrafter"/>
</dbReference>
<reference evidence="2" key="3">
    <citation type="submission" date="2025-09" db="UniProtKB">
        <authorList>
            <consortium name="Ensembl"/>
        </authorList>
    </citation>
    <scope>IDENTIFICATION</scope>
</reference>
<dbReference type="AlphaFoldDB" id="A0A667X8Z3"/>
<reference evidence="2" key="2">
    <citation type="submission" date="2025-08" db="UniProtKB">
        <authorList>
            <consortium name="Ensembl"/>
        </authorList>
    </citation>
    <scope>IDENTIFICATION</scope>
</reference>
<dbReference type="Gene3D" id="3.30.70.100">
    <property type="match status" value="1"/>
</dbReference>
<dbReference type="InterPro" id="IPR007138">
    <property type="entry name" value="ABM_dom"/>
</dbReference>
<organism evidence="2 3">
    <name type="scientific">Myripristis murdjan</name>
    <name type="common">pinecone soldierfish</name>
    <dbReference type="NCBI Taxonomy" id="586833"/>
    <lineage>
        <taxon>Eukaryota</taxon>
        <taxon>Metazoa</taxon>
        <taxon>Chordata</taxon>
        <taxon>Craniata</taxon>
        <taxon>Vertebrata</taxon>
        <taxon>Euteleostomi</taxon>
        <taxon>Actinopterygii</taxon>
        <taxon>Neopterygii</taxon>
        <taxon>Teleostei</taxon>
        <taxon>Neoteleostei</taxon>
        <taxon>Acanthomorphata</taxon>
        <taxon>Holocentriformes</taxon>
        <taxon>Holocentridae</taxon>
        <taxon>Myripristis</taxon>
    </lineage>
</organism>
<dbReference type="PROSITE" id="PS51725">
    <property type="entry name" value="ABM"/>
    <property type="match status" value="1"/>
</dbReference>
<evidence type="ECO:0000313" key="2">
    <source>
        <dbReference type="Ensembl" id="ENSMMDP00005010463.1"/>
    </source>
</evidence>
<dbReference type="InterPro" id="IPR039862">
    <property type="entry name" value="NECAB1/2/3"/>
</dbReference>
<dbReference type="InParanoid" id="A0A667X8Z3"/>
<keyword evidence="3" id="KW-1185">Reference proteome</keyword>
<dbReference type="InterPro" id="IPR011008">
    <property type="entry name" value="Dimeric_a/b-barrel"/>
</dbReference>
<feature type="domain" description="ABM" evidence="1">
    <location>
        <begin position="1"/>
        <end position="89"/>
    </location>
</feature>
<sequence>LLVQRQMSVKEREVEDFQEALKIYTDATSSQPNNLHISIQNLPDRSCFIMYEFWQDRLSWMSYLQSPISKTFQRCIIDSLEEPEMVSTMLLPASWWIMNNN</sequence>
<name>A0A667X8Z3_9TELE</name>
<dbReference type="PANTHER" id="PTHR12178">
    <property type="entry name" value="EF-HAND DOMAIN-CONTAINING PROTEIN"/>
    <property type="match status" value="1"/>
</dbReference>
<dbReference type="Proteomes" id="UP000472263">
    <property type="component" value="Chromosome 7"/>
</dbReference>
<evidence type="ECO:0000259" key="1">
    <source>
        <dbReference type="PROSITE" id="PS51725"/>
    </source>
</evidence>
<dbReference type="PANTHER" id="PTHR12178:SF3">
    <property type="entry name" value="N-TERMINAL EF-HAND CALCIUM-BINDING PROTEIN 3"/>
    <property type="match status" value="1"/>
</dbReference>
<protein>
    <recommendedName>
        <fullName evidence="1">ABM domain-containing protein</fullName>
    </recommendedName>
</protein>
<dbReference type="GO" id="GO:0005783">
    <property type="term" value="C:endoplasmic reticulum"/>
    <property type="evidence" value="ECO:0007669"/>
    <property type="project" value="TreeGrafter"/>
</dbReference>
<accession>A0A667X8Z3</accession>
<dbReference type="GO" id="GO:0000137">
    <property type="term" value="C:Golgi cis cisterna"/>
    <property type="evidence" value="ECO:0007669"/>
    <property type="project" value="TreeGrafter"/>
</dbReference>
<proteinExistence type="predicted"/>
<dbReference type="SUPFAM" id="SSF54909">
    <property type="entry name" value="Dimeric alpha+beta barrel"/>
    <property type="match status" value="1"/>
</dbReference>
<dbReference type="GeneTree" id="ENSGT00950000183131"/>